<dbReference type="EMBL" id="JAPESX010000917">
    <property type="protein sequence ID" value="KAJ8119260.1"/>
    <property type="molecule type" value="Genomic_DNA"/>
</dbReference>
<accession>A0ACC2IVR7</accession>
<organism evidence="1 2">
    <name type="scientific">Nemania bipapillata</name>
    <dbReference type="NCBI Taxonomy" id="110536"/>
    <lineage>
        <taxon>Eukaryota</taxon>
        <taxon>Fungi</taxon>
        <taxon>Dikarya</taxon>
        <taxon>Ascomycota</taxon>
        <taxon>Pezizomycotina</taxon>
        <taxon>Sordariomycetes</taxon>
        <taxon>Xylariomycetidae</taxon>
        <taxon>Xylariales</taxon>
        <taxon>Xylariaceae</taxon>
        <taxon>Nemania</taxon>
    </lineage>
</organism>
<dbReference type="Proteomes" id="UP001153334">
    <property type="component" value="Unassembled WGS sequence"/>
</dbReference>
<sequence length="234" mass="25886">MAADQSNDQTTIYGTQQTNLATGNDKESGHRNPNNGQKAPNTDGVTDTTSAGQDRHNKIMAAILTRFRNIVMAATEPLPKSAAIAQASLNTMTMNNEVSALIKEIENLLVLTREIKTLWIVGPLRKPGDASEKIREKELDENAAKVSKLYDTLVELEAENARRRNPAQQPIVATKDEQRTEVKTENNNARVKHEEQVFIVGIWGCKRPLIFVLRKASLTFLAAPDLSLVAKFVL</sequence>
<protein>
    <submittedName>
        <fullName evidence="1">Uncharacterized protein</fullName>
    </submittedName>
</protein>
<gene>
    <name evidence="1" type="ORF">ONZ43_g3755</name>
</gene>
<name>A0ACC2IVR7_9PEZI</name>
<proteinExistence type="predicted"/>
<evidence type="ECO:0000313" key="2">
    <source>
        <dbReference type="Proteomes" id="UP001153334"/>
    </source>
</evidence>
<evidence type="ECO:0000313" key="1">
    <source>
        <dbReference type="EMBL" id="KAJ8119260.1"/>
    </source>
</evidence>
<keyword evidence="2" id="KW-1185">Reference proteome</keyword>
<reference evidence="1" key="1">
    <citation type="submission" date="2022-11" db="EMBL/GenBank/DDBJ databases">
        <title>Genome Sequence of Nemania bipapillata.</title>
        <authorList>
            <person name="Buettner E."/>
        </authorList>
    </citation>
    <scope>NUCLEOTIDE SEQUENCE</scope>
    <source>
        <strain evidence="1">CP14</strain>
    </source>
</reference>
<comment type="caution">
    <text evidence="1">The sequence shown here is derived from an EMBL/GenBank/DDBJ whole genome shotgun (WGS) entry which is preliminary data.</text>
</comment>